<dbReference type="AlphaFoldDB" id="A0A9X1N842"/>
<accession>A0A9X1N842</accession>
<dbReference type="InterPro" id="IPR003018">
    <property type="entry name" value="GAF"/>
</dbReference>
<evidence type="ECO:0000259" key="1">
    <source>
        <dbReference type="SMART" id="SM00065"/>
    </source>
</evidence>
<keyword evidence="3" id="KW-1185">Reference proteome</keyword>
<reference evidence="2" key="1">
    <citation type="submission" date="2021-11" db="EMBL/GenBank/DDBJ databases">
        <title>Streptomyces corallinus and Kineosporia corallina sp. nov., two new coral-derived marine actinobacteria.</title>
        <authorList>
            <person name="Buangrab K."/>
            <person name="Sutthacheep M."/>
            <person name="Yeemin T."/>
            <person name="Harunari E."/>
            <person name="Igarashi Y."/>
            <person name="Sripreechasak P."/>
            <person name="Kanchanasin P."/>
            <person name="Tanasupawat S."/>
            <person name="Phongsopitanun W."/>
        </authorList>
    </citation>
    <scope>NUCLEOTIDE SEQUENCE</scope>
    <source>
        <strain evidence="2">JCM 31032</strain>
    </source>
</reference>
<gene>
    <name evidence="2" type="ORF">LR394_04365</name>
</gene>
<feature type="domain" description="GAF" evidence="1">
    <location>
        <begin position="37"/>
        <end position="182"/>
    </location>
</feature>
<comment type="caution">
    <text evidence="2">The sequence shown here is derived from an EMBL/GenBank/DDBJ whole genome shotgun (WGS) entry which is preliminary data.</text>
</comment>
<dbReference type="EMBL" id="JAJOMB010000002">
    <property type="protein sequence ID" value="MCD5310117.1"/>
    <property type="molecule type" value="Genomic_DNA"/>
</dbReference>
<sequence length="188" mass="19991">MSTDVPQTAEPTVTGAPEITDPRLAAVHKFTDELGAPQDGAFDRIAQMAAKIFGTPIATVSIVDEDRVWFAATEGLDGVAQVGTEPGLCASVVHQEGPYIVQDAQNDPRTADHPLVTGDLGLRFYAAAPIEVEGHALGTVNVIDQKSRPQLDPTQISLLVDLAATVAQLMEIRLVALTAMKERKVVQV</sequence>
<dbReference type="PANTHER" id="PTHR43102:SF2">
    <property type="entry name" value="GAF DOMAIN-CONTAINING PROTEIN"/>
    <property type="match status" value="1"/>
</dbReference>
<proteinExistence type="predicted"/>
<organism evidence="2 3">
    <name type="scientific">Kineosporia babensis</name>
    <dbReference type="NCBI Taxonomy" id="499548"/>
    <lineage>
        <taxon>Bacteria</taxon>
        <taxon>Bacillati</taxon>
        <taxon>Actinomycetota</taxon>
        <taxon>Actinomycetes</taxon>
        <taxon>Kineosporiales</taxon>
        <taxon>Kineosporiaceae</taxon>
        <taxon>Kineosporia</taxon>
    </lineage>
</organism>
<dbReference type="Pfam" id="PF01590">
    <property type="entry name" value="GAF"/>
    <property type="match status" value="1"/>
</dbReference>
<evidence type="ECO:0000313" key="2">
    <source>
        <dbReference type="EMBL" id="MCD5310117.1"/>
    </source>
</evidence>
<protein>
    <submittedName>
        <fullName evidence="2">GAF domain-containing protein</fullName>
    </submittedName>
</protein>
<dbReference type="Proteomes" id="UP001138997">
    <property type="component" value="Unassembled WGS sequence"/>
</dbReference>
<dbReference type="InterPro" id="IPR029016">
    <property type="entry name" value="GAF-like_dom_sf"/>
</dbReference>
<name>A0A9X1N842_9ACTN</name>
<dbReference type="PANTHER" id="PTHR43102">
    <property type="entry name" value="SLR1143 PROTEIN"/>
    <property type="match status" value="1"/>
</dbReference>
<dbReference type="Gene3D" id="3.30.450.40">
    <property type="match status" value="1"/>
</dbReference>
<dbReference type="RefSeq" id="WP_231439045.1">
    <property type="nucleotide sequence ID" value="NZ_JAJOMB010000002.1"/>
</dbReference>
<dbReference type="SMART" id="SM00065">
    <property type="entry name" value="GAF"/>
    <property type="match status" value="1"/>
</dbReference>
<dbReference type="SUPFAM" id="SSF55781">
    <property type="entry name" value="GAF domain-like"/>
    <property type="match status" value="1"/>
</dbReference>
<evidence type="ECO:0000313" key="3">
    <source>
        <dbReference type="Proteomes" id="UP001138997"/>
    </source>
</evidence>